<sequence>MAKRLQILCSAPTGYRRGGVKLNNGVNQIAADKFTQTQMQQLKADPKLSVSEIEDKADSSADSSGNVDGDTSSSRVTRKSKATAAE</sequence>
<dbReference type="Proteomes" id="UP001467690">
    <property type="component" value="Unassembled WGS sequence"/>
</dbReference>
<feature type="domain" description="Mu-like prophage FluMu N-terminal" evidence="2">
    <location>
        <begin position="9"/>
        <end position="55"/>
    </location>
</feature>
<dbReference type="Pfam" id="PF17891">
    <property type="entry name" value="FluMu_N"/>
    <property type="match status" value="1"/>
</dbReference>
<evidence type="ECO:0000256" key="1">
    <source>
        <dbReference type="SAM" id="MobiDB-lite"/>
    </source>
</evidence>
<evidence type="ECO:0000259" key="2">
    <source>
        <dbReference type="Pfam" id="PF17891"/>
    </source>
</evidence>
<name>A0ABV1RD44_9ALTE</name>
<evidence type="ECO:0000313" key="3">
    <source>
        <dbReference type="EMBL" id="MER2490692.1"/>
    </source>
</evidence>
<protein>
    <submittedName>
        <fullName evidence="3">HI1506-related protein</fullName>
    </submittedName>
</protein>
<feature type="compositionally biased region" description="Polar residues" evidence="1">
    <location>
        <begin position="60"/>
        <end position="75"/>
    </location>
</feature>
<dbReference type="RefSeq" id="WP_350400444.1">
    <property type="nucleotide sequence ID" value="NZ_JBELOE010000064.1"/>
</dbReference>
<dbReference type="SUPFAM" id="SSF160059">
    <property type="entry name" value="PriA/YqbF domain"/>
    <property type="match status" value="1"/>
</dbReference>
<feature type="compositionally biased region" description="Basic residues" evidence="1">
    <location>
        <begin position="76"/>
        <end position="86"/>
    </location>
</feature>
<organism evidence="3 4">
    <name type="scientific">Catenovulum sediminis</name>
    <dbReference type="NCBI Taxonomy" id="1740262"/>
    <lineage>
        <taxon>Bacteria</taxon>
        <taxon>Pseudomonadati</taxon>
        <taxon>Pseudomonadota</taxon>
        <taxon>Gammaproteobacteria</taxon>
        <taxon>Alteromonadales</taxon>
        <taxon>Alteromonadaceae</taxon>
        <taxon>Catenovulum</taxon>
    </lineage>
</organism>
<dbReference type="EMBL" id="JBELOE010000064">
    <property type="protein sequence ID" value="MER2490692.1"/>
    <property type="molecule type" value="Genomic_DNA"/>
</dbReference>
<gene>
    <name evidence="3" type="ORF">ABS311_02180</name>
</gene>
<comment type="caution">
    <text evidence="3">The sequence shown here is derived from an EMBL/GenBank/DDBJ whole genome shotgun (WGS) entry which is preliminary data.</text>
</comment>
<keyword evidence="4" id="KW-1185">Reference proteome</keyword>
<accession>A0ABV1RD44</accession>
<proteinExistence type="predicted"/>
<dbReference type="Gene3D" id="3.40.5.80">
    <property type="match status" value="1"/>
</dbReference>
<evidence type="ECO:0000313" key="4">
    <source>
        <dbReference type="Proteomes" id="UP001467690"/>
    </source>
</evidence>
<reference evidence="3 4" key="1">
    <citation type="submission" date="2024-06" db="EMBL/GenBank/DDBJ databases">
        <authorList>
            <person name="Chen R.Y."/>
        </authorList>
    </citation>
    <scope>NUCLEOTIDE SEQUENCE [LARGE SCALE GENOMIC DNA]</scope>
    <source>
        <strain evidence="3 4">D2</strain>
    </source>
</reference>
<feature type="region of interest" description="Disordered" evidence="1">
    <location>
        <begin position="40"/>
        <end position="86"/>
    </location>
</feature>
<dbReference type="InterPro" id="IPR041227">
    <property type="entry name" value="FluMu_N"/>
</dbReference>